<feature type="transmembrane region" description="Helical" evidence="9">
    <location>
        <begin position="381"/>
        <end position="403"/>
    </location>
</feature>
<keyword evidence="6 9" id="KW-1133">Transmembrane helix</keyword>
<evidence type="ECO:0000256" key="4">
    <source>
        <dbReference type="ARBA" id="ARBA00022475"/>
    </source>
</evidence>
<evidence type="ECO:0000256" key="3">
    <source>
        <dbReference type="ARBA" id="ARBA00022448"/>
    </source>
</evidence>
<evidence type="ECO:0000313" key="11">
    <source>
        <dbReference type="EMBL" id="RJT83414.1"/>
    </source>
</evidence>
<keyword evidence="4" id="KW-1003">Cell membrane</keyword>
<evidence type="ECO:0000256" key="2">
    <source>
        <dbReference type="ARBA" id="ARBA00006236"/>
    </source>
</evidence>
<reference evidence="11 12" key="1">
    <citation type="submission" date="2018-09" db="EMBL/GenBank/DDBJ databases">
        <title>Novel species of Arthrobacter.</title>
        <authorList>
            <person name="Liu Q."/>
            <person name="Xin Y.-H."/>
        </authorList>
    </citation>
    <scope>NUCLEOTIDE SEQUENCE [LARGE SCALE GENOMIC DNA]</scope>
    <source>
        <strain evidence="11 12">Hz2</strain>
    </source>
</reference>
<feature type="transmembrane region" description="Helical" evidence="9">
    <location>
        <begin position="79"/>
        <end position="99"/>
    </location>
</feature>
<dbReference type="PANTHER" id="PTHR42718">
    <property type="entry name" value="MAJOR FACILITATOR SUPERFAMILY MULTIDRUG TRANSPORTER MFSC"/>
    <property type="match status" value="1"/>
</dbReference>
<dbReference type="CDD" id="cd17320">
    <property type="entry name" value="MFS_MdfA_MDR_like"/>
    <property type="match status" value="1"/>
</dbReference>
<dbReference type="Pfam" id="PF07690">
    <property type="entry name" value="MFS_1"/>
    <property type="match status" value="1"/>
</dbReference>
<dbReference type="OrthoDB" id="3717319at2"/>
<dbReference type="PANTHER" id="PTHR42718:SF46">
    <property type="entry name" value="BLR6921 PROTEIN"/>
    <property type="match status" value="1"/>
</dbReference>
<keyword evidence="5 9" id="KW-0812">Transmembrane</keyword>
<keyword evidence="7 9" id="KW-0472">Membrane</keyword>
<keyword evidence="3" id="KW-0813">Transport</keyword>
<feature type="region of interest" description="Disordered" evidence="8">
    <location>
        <begin position="1"/>
        <end position="36"/>
    </location>
</feature>
<evidence type="ECO:0000256" key="9">
    <source>
        <dbReference type="SAM" id="Phobius"/>
    </source>
</evidence>
<evidence type="ECO:0000256" key="7">
    <source>
        <dbReference type="ARBA" id="ARBA00023136"/>
    </source>
</evidence>
<evidence type="ECO:0000259" key="10">
    <source>
        <dbReference type="PROSITE" id="PS50850"/>
    </source>
</evidence>
<feature type="transmembrane region" description="Helical" evidence="9">
    <location>
        <begin position="253"/>
        <end position="274"/>
    </location>
</feature>
<feature type="transmembrane region" description="Helical" evidence="9">
    <location>
        <begin position="409"/>
        <end position="428"/>
    </location>
</feature>
<sequence>MLQEDMLESAIHQKGSDVKQPRDATDRRGVGASPAPPHARVLSVMAALAMLQVIWPLTMDLYLPSFPAIRREFGSDESAVQLTLTAAFIGMGMGQLASGPVSDAIGRARPLATMIAVYCVATASCAWAPSMGWLIASRAVQGIGSAACAVIALAIVRDLYSGRQLLVLLARLSIVSGVFVVASPALGAQLLGVVGWRGLFWILFGYGLVLLCVAGVLLLRNETHTAERRLLRKGVRLRDDYGALVTDRQFRSVAIGGGLLFAAMMSFMAGSAFLLQEVFGLSPTGYALIFGAQGALMVVGAQLGGYVARRAGPALAVRGGAAALVGTATLLLVSVGLAPQIGLWGLMAPIMGFTMSYGLINPALQATALEHHGLRAGTAASLLGASNMAGAAVLAPVTGAFGLSSPVPTAVVMLSCAVVAYLLLVTGVRMAESTPSTTHGASLPGRRSGQRASTY</sequence>
<dbReference type="NCBIfam" id="TIGR00710">
    <property type="entry name" value="efflux_Bcr_CflA"/>
    <property type="match status" value="1"/>
</dbReference>
<proteinExistence type="inferred from homology"/>
<dbReference type="InterPro" id="IPR020846">
    <property type="entry name" value="MFS_dom"/>
</dbReference>
<feature type="transmembrane region" description="Helical" evidence="9">
    <location>
        <begin position="198"/>
        <end position="219"/>
    </location>
</feature>
<name>A0A3A5MJK5_9MICC</name>
<feature type="transmembrane region" description="Helical" evidence="9">
    <location>
        <begin position="341"/>
        <end position="360"/>
    </location>
</feature>
<feature type="transmembrane region" description="Helical" evidence="9">
    <location>
        <begin position="315"/>
        <end position="335"/>
    </location>
</feature>
<dbReference type="PROSITE" id="PS50850">
    <property type="entry name" value="MFS"/>
    <property type="match status" value="1"/>
</dbReference>
<dbReference type="InterPro" id="IPR011701">
    <property type="entry name" value="MFS"/>
</dbReference>
<dbReference type="GO" id="GO:1990961">
    <property type="term" value="P:xenobiotic detoxification by transmembrane export across the plasma membrane"/>
    <property type="evidence" value="ECO:0007669"/>
    <property type="project" value="InterPro"/>
</dbReference>
<comment type="subcellular location">
    <subcellularLocation>
        <location evidence="1">Cell membrane</location>
        <topology evidence="1">Multi-pass membrane protein</topology>
    </subcellularLocation>
</comment>
<feature type="transmembrane region" description="Helical" evidence="9">
    <location>
        <begin position="286"/>
        <end position="308"/>
    </location>
</feature>
<evidence type="ECO:0000313" key="12">
    <source>
        <dbReference type="Proteomes" id="UP000272560"/>
    </source>
</evidence>
<feature type="region of interest" description="Disordered" evidence="8">
    <location>
        <begin position="434"/>
        <end position="455"/>
    </location>
</feature>
<dbReference type="EMBL" id="QZVT01000001">
    <property type="protein sequence ID" value="RJT83414.1"/>
    <property type="molecule type" value="Genomic_DNA"/>
</dbReference>
<protein>
    <submittedName>
        <fullName evidence="11">Bcr/CflA family efflux MFS transporter</fullName>
    </submittedName>
</protein>
<feature type="transmembrane region" description="Helical" evidence="9">
    <location>
        <begin position="41"/>
        <end position="59"/>
    </location>
</feature>
<dbReference type="GO" id="GO:0005886">
    <property type="term" value="C:plasma membrane"/>
    <property type="evidence" value="ECO:0007669"/>
    <property type="project" value="UniProtKB-SubCell"/>
</dbReference>
<feature type="transmembrane region" description="Helical" evidence="9">
    <location>
        <begin position="168"/>
        <end position="186"/>
    </location>
</feature>
<dbReference type="InterPro" id="IPR004812">
    <property type="entry name" value="Efflux_drug-R_Bcr/CmlA"/>
</dbReference>
<feature type="domain" description="Major facilitator superfamily (MFS) profile" evidence="10">
    <location>
        <begin position="44"/>
        <end position="432"/>
    </location>
</feature>
<comment type="similarity">
    <text evidence="2">Belongs to the major facilitator superfamily. Bcr/CmlA family.</text>
</comment>
<keyword evidence="12" id="KW-1185">Reference proteome</keyword>
<evidence type="ECO:0000256" key="8">
    <source>
        <dbReference type="SAM" id="MobiDB-lite"/>
    </source>
</evidence>
<feature type="compositionally biased region" description="Basic and acidic residues" evidence="8">
    <location>
        <begin position="14"/>
        <end position="29"/>
    </location>
</feature>
<organism evidence="11 12">
    <name type="scientific">Arthrobacter cheniae</name>
    <dbReference type="NCBI Taxonomy" id="1258888"/>
    <lineage>
        <taxon>Bacteria</taxon>
        <taxon>Bacillati</taxon>
        <taxon>Actinomycetota</taxon>
        <taxon>Actinomycetes</taxon>
        <taxon>Micrococcales</taxon>
        <taxon>Micrococcaceae</taxon>
        <taxon>Arthrobacter</taxon>
    </lineage>
</organism>
<comment type="caution">
    <text evidence="11">The sequence shown here is derived from an EMBL/GenBank/DDBJ whole genome shotgun (WGS) entry which is preliminary data.</text>
</comment>
<dbReference type="SUPFAM" id="SSF103473">
    <property type="entry name" value="MFS general substrate transporter"/>
    <property type="match status" value="1"/>
</dbReference>
<dbReference type="Proteomes" id="UP000272560">
    <property type="component" value="Unassembled WGS sequence"/>
</dbReference>
<evidence type="ECO:0000256" key="6">
    <source>
        <dbReference type="ARBA" id="ARBA00022989"/>
    </source>
</evidence>
<accession>A0A3A5MJK5</accession>
<feature type="transmembrane region" description="Helical" evidence="9">
    <location>
        <begin position="135"/>
        <end position="156"/>
    </location>
</feature>
<dbReference type="Gene3D" id="1.20.1720.10">
    <property type="entry name" value="Multidrug resistance protein D"/>
    <property type="match status" value="1"/>
</dbReference>
<dbReference type="InterPro" id="IPR036259">
    <property type="entry name" value="MFS_trans_sf"/>
</dbReference>
<evidence type="ECO:0000256" key="1">
    <source>
        <dbReference type="ARBA" id="ARBA00004651"/>
    </source>
</evidence>
<dbReference type="GO" id="GO:0042910">
    <property type="term" value="F:xenobiotic transmembrane transporter activity"/>
    <property type="evidence" value="ECO:0007669"/>
    <property type="project" value="InterPro"/>
</dbReference>
<dbReference type="AlphaFoldDB" id="A0A3A5MJK5"/>
<feature type="transmembrane region" description="Helical" evidence="9">
    <location>
        <begin position="111"/>
        <end position="129"/>
    </location>
</feature>
<gene>
    <name evidence="11" type="ORF">D6T63_02985</name>
</gene>
<evidence type="ECO:0000256" key="5">
    <source>
        <dbReference type="ARBA" id="ARBA00022692"/>
    </source>
</evidence>